<evidence type="ECO:0000313" key="6">
    <source>
        <dbReference type="Proteomes" id="UP001501170"/>
    </source>
</evidence>
<dbReference type="Proteomes" id="UP001501170">
    <property type="component" value="Unassembled WGS sequence"/>
</dbReference>
<sequence>MADPAWRSLRRGTSGGVASLVELGEGHGLDPADCLQGSGLRQSDLRVDGAVVLAEQELAVIANIVSLLNDPPGLGIEAGRMVNLGNLGIFVFAMLSSETLGDALEVATTFASLTNTYSDLSVTYDESGSDVRLECSFGDVNDDVRPFILERDLTVIAGLVPMVLGDVVLPRVEAEVDRARGALVASVLPTEELVCDAGRTALVVPREWMSRGLPHANAETARRCIAQCEQQLEQRRLGARSLVWARLHGSDEPVQSLTRLAGELHVDRRTLQRRLAREGTTFRALLEESRRIRAAEALTGTDRPVAAIAAGLGYAETAAFTRAFTRWYGVTPTRYRARNA</sequence>
<evidence type="ECO:0000256" key="3">
    <source>
        <dbReference type="ARBA" id="ARBA00023163"/>
    </source>
</evidence>
<dbReference type="PANTHER" id="PTHR47894">
    <property type="entry name" value="HTH-TYPE TRANSCRIPTIONAL REGULATOR GADX"/>
    <property type="match status" value="1"/>
</dbReference>
<comment type="caution">
    <text evidence="5">The sequence shown here is derived from an EMBL/GenBank/DDBJ whole genome shotgun (WGS) entry which is preliminary data.</text>
</comment>
<dbReference type="RefSeq" id="WP_045538372.1">
    <property type="nucleotide sequence ID" value="NZ_BAAARB010000003.1"/>
</dbReference>
<evidence type="ECO:0000313" key="5">
    <source>
        <dbReference type="EMBL" id="GAA2372070.1"/>
    </source>
</evidence>
<dbReference type="PROSITE" id="PS01124">
    <property type="entry name" value="HTH_ARAC_FAMILY_2"/>
    <property type="match status" value="1"/>
</dbReference>
<name>A0ABN3H894_9ACTN</name>
<dbReference type="SUPFAM" id="SSF46689">
    <property type="entry name" value="Homeodomain-like"/>
    <property type="match status" value="1"/>
</dbReference>
<keyword evidence="3" id="KW-0804">Transcription</keyword>
<dbReference type="InterPro" id="IPR009057">
    <property type="entry name" value="Homeodomain-like_sf"/>
</dbReference>
<keyword evidence="1" id="KW-0805">Transcription regulation</keyword>
<dbReference type="PANTHER" id="PTHR47894:SF1">
    <property type="entry name" value="HTH-TYPE TRANSCRIPTIONAL REGULATOR VQSM"/>
    <property type="match status" value="1"/>
</dbReference>
<accession>A0ABN3H894</accession>
<dbReference type="SMART" id="SM00342">
    <property type="entry name" value="HTH_ARAC"/>
    <property type="match status" value="1"/>
</dbReference>
<keyword evidence="6" id="KW-1185">Reference proteome</keyword>
<organism evidence="5 6">
    <name type="scientific">Gordonia cholesterolivorans</name>
    <dbReference type="NCBI Taxonomy" id="559625"/>
    <lineage>
        <taxon>Bacteria</taxon>
        <taxon>Bacillati</taxon>
        <taxon>Actinomycetota</taxon>
        <taxon>Actinomycetes</taxon>
        <taxon>Mycobacteriales</taxon>
        <taxon>Gordoniaceae</taxon>
        <taxon>Gordonia</taxon>
    </lineage>
</organism>
<feature type="domain" description="HTH araC/xylS-type" evidence="4">
    <location>
        <begin position="239"/>
        <end position="338"/>
    </location>
</feature>
<gene>
    <name evidence="5" type="ORF">GCM10009855_09250</name>
</gene>
<evidence type="ECO:0000256" key="2">
    <source>
        <dbReference type="ARBA" id="ARBA00023125"/>
    </source>
</evidence>
<reference evidence="5 6" key="1">
    <citation type="journal article" date="2019" name="Int. J. Syst. Evol. Microbiol.">
        <title>The Global Catalogue of Microorganisms (GCM) 10K type strain sequencing project: providing services to taxonomists for standard genome sequencing and annotation.</title>
        <authorList>
            <consortium name="The Broad Institute Genomics Platform"/>
            <consortium name="The Broad Institute Genome Sequencing Center for Infectious Disease"/>
            <person name="Wu L."/>
            <person name="Ma J."/>
        </authorList>
    </citation>
    <scope>NUCLEOTIDE SEQUENCE [LARGE SCALE GENOMIC DNA]</scope>
    <source>
        <strain evidence="5 6">JCM 16227</strain>
    </source>
</reference>
<protein>
    <submittedName>
        <fullName evidence="5">AraC family transcriptional regulator</fullName>
    </submittedName>
</protein>
<dbReference type="PRINTS" id="PR00032">
    <property type="entry name" value="HTHARAC"/>
</dbReference>
<evidence type="ECO:0000256" key="1">
    <source>
        <dbReference type="ARBA" id="ARBA00023015"/>
    </source>
</evidence>
<dbReference type="Gene3D" id="1.10.10.60">
    <property type="entry name" value="Homeodomain-like"/>
    <property type="match status" value="1"/>
</dbReference>
<dbReference type="EMBL" id="BAAARB010000003">
    <property type="protein sequence ID" value="GAA2372070.1"/>
    <property type="molecule type" value="Genomic_DNA"/>
</dbReference>
<proteinExistence type="predicted"/>
<evidence type="ECO:0000259" key="4">
    <source>
        <dbReference type="PROSITE" id="PS01124"/>
    </source>
</evidence>
<dbReference type="InterPro" id="IPR020449">
    <property type="entry name" value="Tscrpt_reg_AraC-type_HTH"/>
</dbReference>
<dbReference type="Pfam" id="PF12625">
    <property type="entry name" value="Arabinose_bd"/>
    <property type="match status" value="1"/>
</dbReference>
<dbReference type="InterPro" id="IPR032687">
    <property type="entry name" value="AraC-type_N"/>
</dbReference>
<dbReference type="InterPro" id="IPR018060">
    <property type="entry name" value="HTH_AraC"/>
</dbReference>
<keyword evidence="2" id="KW-0238">DNA-binding</keyword>
<dbReference type="Pfam" id="PF12833">
    <property type="entry name" value="HTH_18"/>
    <property type="match status" value="1"/>
</dbReference>